<feature type="region of interest" description="Disordered" evidence="1">
    <location>
        <begin position="16"/>
        <end position="56"/>
    </location>
</feature>
<dbReference type="EMBL" id="GEVI01020000">
    <property type="protein sequence ID" value="JAU12320.1"/>
    <property type="molecule type" value="Transcribed_RNA"/>
</dbReference>
<name>A0A1J3FWP8_NOCCA</name>
<dbReference type="Pfam" id="PF15365">
    <property type="entry name" value="PNRC"/>
    <property type="match status" value="1"/>
</dbReference>
<dbReference type="GO" id="GO:0016071">
    <property type="term" value="P:mRNA metabolic process"/>
    <property type="evidence" value="ECO:0007669"/>
    <property type="project" value="UniProtKB-ARBA"/>
</dbReference>
<evidence type="ECO:0000313" key="4">
    <source>
        <dbReference type="EMBL" id="JAU74436.1"/>
    </source>
</evidence>
<evidence type="ECO:0000313" key="2">
    <source>
        <dbReference type="EMBL" id="JAU12320.1"/>
    </source>
</evidence>
<dbReference type="EMBL" id="GEVM01004350">
    <property type="protein sequence ID" value="JAV01589.1"/>
    <property type="molecule type" value="Transcribed_RNA"/>
</dbReference>
<evidence type="ECO:0000313" key="5">
    <source>
        <dbReference type="EMBL" id="JAV01589.1"/>
    </source>
</evidence>
<reference evidence="3" key="1">
    <citation type="submission" date="2016-07" db="EMBL/GenBank/DDBJ databases">
        <title>De novo transcriptome assembly of four accessions of the metal hyperaccumulator plant Noccaea caerulescens.</title>
        <authorList>
            <person name="Blande D."/>
            <person name="Halimaa P."/>
            <person name="Tervahauta A.I."/>
            <person name="Aarts M.G."/>
            <person name="Karenlampi S.O."/>
        </authorList>
    </citation>
    <scope>NUCLEOTIDE SEQUENCE</scope>
</reference>
<evidence type="ECO:0000256" key="1">
    <source>
        <dbReference type="SAM" id="MobiDB-lite"/>
    </source>
</evidence>
<dbReference type="EMBL" id="GEVK01005659">
    <property type="protein sequence ID" value="JAU47173.1"/>
    <property type="molecule type" value="Transcribed_RNA"/>
</dbReference>
<proteinExistence type="predicted"/>
<dbReference type="PANTHER" id="PTHR33670">
    <property type="entry name" value="SPLICING FACTOR, PROLINE- AND GLUTAMINE-RICH-LIKE"/>
    <property type="match status" value="1"/>
</dbReference>
<dbReference type="AlphaFoldDB" id="A0A1J3FWP8"/>
<accession>A0A1J3FWP8</accession>
<dbReference type="InterPro" id="IPR028322">
    <property type="entry name" value="PNRC-like_rgn"/>
</dbReference>
<dbReference type="EMBL" id="GEVL01002905">
    <property type="protein sequence ID" value="JAU74436.1"/>
    <property type="molecule type" value="Transcribed_RNA"/>
</dbReference>
<evidence type="ECO:0000313" key="3">
    <source>
        <dbReference type="EMBL" id="JAU47173.1"/>
    </source>
</evidence>
<dbReference type="PANTHER" id="PTHR33670:SF15">
    <property type="entry name" value="OS02G0797600 PROTEIN"/>
    <property type="match status" value="1"/>
</dbReference>
<protein>
    <submittedName>
        <fullName evidence="3">Uncharacterized protein</fullName>
    </submittedName>
</protein>
<organism evidence="3">
    <name type="scientific">Noccaea caerulescens</name>
    <name type="common">Alpine penny-cress</name>
    <name type="synonym">Thlaspi caerulescens</name>
    <dbReference type="NCBI Taxonomy" id="107243"/>
    <lineage>
        <taxon>Eukaryota</taxon>
        <taxon>Viridiplantae</taxon>
        <taxon>Streptophyta</taxon>
        <taxon>Embryophyta</taxon>
        <taxon>Tracheophyta</taxon>
        <taxon>Spermatophyta</taxon>
        <taxon>Magnoliopsida</taxon>
        <taxon>eudicotyledons</taxon>
        <taxon>Gunneridae</taxon>
        <taxon>Pentapetalae</taxon>
        <taxon>rosids</taxon>
        <taxon>malvids</taxon>
        <taxon>Brassicales</taxon>
        <taxon>Brassicaceae</taxon>
        <taxon>Coluteocarpeae</taxon>
        <taxon>Noccaea</taxon>
    </lineage>
</organism>
<gene>
    <name evidence="2" type="ORF">GA_TR6310_c4_g1_i1_g.20906</name>
    <name evidence="3" type="ORF">LC_TR10892_c0_g1_i1_g.38608</name>
    <name evidence="4" type="ORF">LE_TR5244_c0_g1_i1_g.17342</name>
    <name evidence="5" type="ORF">MP_TR1136_c0_g1_i1_g.2912</name>
</gene>
<sequence>MATAILSSRNPLHHRFDHETLIHRKPNSGLTRRSDAAKTAPHRRKSNPKASQSTKLVVSPAANTKLVMGQVKILKRGEALSAFQNKENISCVDRDDEKKRPVSRIKDVDLIVSTTTRIGPEPKIVQKQIGACKGLKIVAGKYAGTGCSVSPPPSSVPIPCFLEKSNLLKED</sequence>